<dbReference type="PROSITE" id="PS51375">
    <property type="entry name" value="PPR"/>
    <property type="match status" value="3"/>
</dbReference>
<name>A0A0D3G5T5_9ORYZ</name>
<dbReference type="Gramene" id="OBART05G10970.1">
    <property type="protein sequence ID" value="OBART05G10970.1"/>
    <property type="gene ID" value="OBART05G10970"/>
</dbReference>
<evidence type="ECO:0000313" key="5">
    <source>
        <dbReference type="Proteomes" id="UP000026960"/>
    </source>
</evidence>
<proteinExistence type="predicted"/>
<dbReference type="Gene3D" id="1.25.40.10">
    <property type="entry name" value="Tetratricopeptide repeat domain"/>
    <property type="match status" value="4"/>
</dbReference>
<sequence>MPPSAFAQIDGDAAAAAAEAEYRCTGARRGISSPAMVRISSSPAATASYLASNLLPKCRSLAAVKQLHAHLLHRASFPYNHFLSKLLSLFTSSSSSSAAAAASDYALLLLASHSAPTAFSYNVAIRFFASSRPHTSLRLFLHMLRSAIRPDSYTLPFLLLAAARYPAPSLARAAHALLGKIGLNGHDHTVHSLITMYSYLDDPGAARKVFDGIPTRDVVSWNAMMKAYGRVGMNGEVGRMFRDMVKEGTVAPNAVTVAVVLAACRDQGDLVLGRWVEEWSWSARMEMDSLVGSALLGMYEKCGEIAEARRVFDTIIDKDIVAWNAMITGYAQNGMSNEAISLFHSMRIAGMRPDKITLAGVLSACSAVGALELGSELDGYASRRGLYSNVYVGTALVDMYAKCGDLDKAIEVFRKMPCKNVASWNALICGLAFNGRGDEAIQHFQLMRNEEGLKPDDITFIGVLSACVHAGLVKDGKRWFNSLTPEFQIIPKIEHYSCMVDLLARSGHLEEAWDFIEKIPDKVDAVMLGALLAACRKCKNVEIGERVINRIIQLEPTNSWNYVVSSKIYASSDRLDDSAKMRGLMRERGVNKTPGCSWVEVSGKVLEFYAGDEPQHGGDDMYQVLDLLVDEMRLEGYVPNLDVEVLPWASVYAAIHCLVSCSLQVGCVLDAKFVSLWPGWHEPEMVKPGSAVQVTKRQNVALKTDTGKVYSGNMDAKWLLMQKWVKLYYFSEASALIKFARIRCSKKGHRKFLGLDMQMKKISHEPQ</sequence>
<keyword evidence="2" id="KW-0809">Transit peptide</keyword>
<dbReference type="Pfam" id="PF01535">
    <property type="entry name" value="PPR"/>
    <property type="match status" value="1"/>
</dbReference>
<evidence type="ECO:0000256" key="2">
    <source>
        <dbReference type="ARBA" id="ARBA00022946"/>
    </source>
</evidence>
<dbReference type="PaxDb" id="65489-OBART05G10970.1"/>
<dbReference type="Proteomes" id="UP000026960">
    <property type="component" value="Chromosome 5"/>
</dbReference>
<dbReference type="FunFam" id="1.25.40.10:FF:001093">
    <property type="entry name" value="Pentatricopeptide repeat-containing protein At2g34400"/>
    <property type="match status" value="1"/>
</dbReference>
<evidence type="ECO:0008006" key="6">
    <source>
        <dbReference type="Google" id="ProtNLM"/>
    </source>
</evidence>
<evidence type="ECO:0000256" key="3">
    <source>
        <dbReference type="PROSITE-ProRule" id="PRU00708"/>
    </source>
</evidence>
<dbReference type="InterPro" id="IPR002885">
    <property type="entry name" value="PPR_rpt"/>
</dbReference>
<dbReference type="GO" id="GO:0003723">
    <property type="term" value="F:RNA binding"/>
    <property type="evidence" value="ECO:0007669"/>
    <property type="project" value="InterPro"/>
</dbReference>
<dbReference type="Pfam" id="PF13041">
    <property type="entry name" value="PPR_2"/>
    <property type="match status" value="3"/>
</dbReference>
<protein>
    <recommendedName>
        <fullName evidence="6">DYW domain-containing protein</fullName>
    </recommendedName>
</protein>
<dbReference type="FunFam" id="1.25.40.10:FF:000871">
    <property type="entry name" value="Pentatricopeptide repeat-containing protein"/>
    <property type="match status" value="1"/>
</dbReference>
<organism evidence="4">
    <name type="scientific">Oryza barthii</name>
    <dbReference type="NCBI Taxonomy" id="65489"/>
    <lineage>
        <taxon>Eukaryota</taxon>
        <taxon>Viridiplantae</taxon>
        <taxon>Streptophyta</taxon>
        <taxon>Embryophyta</taxon>
        <taxon>Tracheophyta</taxon>
        <taxon>Spermatophyta</taxon>
        <taxon>Magnoliopsida</taxon>
        <taxon>Liliopsida</taxon>
        <taxon>Poales</taxon>
        <taxon>Poaceae</taxon>
        <taxon>BOP clade</taxon>
        <taxon>Oryzoideae</taxon>
        <taxon>Oryzeae</taxon>
        <taxon>Oryzinae</taxon>
        <taxon>Oryza</taxon>
    </lineage>
</organism>
<dbReference type="InterPro" id="IPR046960">
    <property type="entry name" value="PPR_At4g14850-like_plant"/>
</dbReference>
<dbReference type="SUPFAM" id="SSF48452">
    <property type="entry name" value="TPR-like"/>
    <property type="match status" value="1"/>
</dbReference>
<feature type="repeat" description="PPR" evidence="3">
    <location>
        <begin position="389"/>
        <end position="423"/>
    </location>
</feature>
<dbReference type="Pfam" id="PF20431">
    <property type="entry name" value="E_motif"/>
    <property type="match status" value="1"/>
</dbReference>
<dbReference type="InterPro" id="IPR046848">
    <property type="entry name" value="E_motif"/>
</dbReference>
<dbReference type="eggNOG" id="KOG4197">
    <property type="taxonomic scope" value="Eukaryota"/>
</dbReference>
<dbReference type="HOGENOM" id="CLU_002706_0_1_1"/>
<dbReference type="FunFam" id="1.25.40.10:FF:000284">
    <property type="entry name" value="Pentatricopeptide repeat-containing protein"/>
    <property type="match status" value="1"/>
</dbReference>
<keyword evidence="1" id="KW-0677">Repeat</keyword>
<dbReference type="AlphaFoldDB" id="A0A0D3G5T5"/>
<keyword evidence="5" id="KW-1185">Reference proteome</keyword>
<dbReference type="PANTHER" id="PTHR47926:SF543">
    <property type="entry name" value="(WILD MALAYSIAN BANANA) HYPOTHETICAL PROTEIN"/>
    <property type="match status" value="1"/>
</dbReference>
<dbReference type="EnsemblPlants" id="OBART05G10970.1">
    <property type="protein sequence ID" value="OBART05G10970.1"/>
    <property type="gene ID" value="OBART05G10970"/>
</dbReference>
<reference evidence="4" key="1">
    <citation type="journal article" date="2009" name="Rice">
        <title>De Novo Next Generation Sequencing of Plant Genomes.</title>
        <authorList>
            <person name="Rounsley S."/>
            <person name="Marri P.R."/>
            <person name="Yu Y."/>
            <person name="He R."/>
            <person name="Sisneros N."/>
            <person name="Goicoechea J.L."/>
            <person name="Lee S.J."/>
            <person name="Angelova A."/>
            <person name="Kudrna D."/>
            <person name="Luo M."/>
            <person name="Affourtit J."/>
            <person name="Desany B."/>
            <person name="Knight J."/>
            <person name="Niazi F."/>
            <person name="Egholm M."/>
            <person name="Wing R.A."/>
        </authorList>
    </citation>
    <scope>NUCLEOTIDE SEQUENCE [LARGE SCALE GENOMIC DNA]</scope>
    <source>
        <strain evidence="4">cv. IRGC 105608</strain>
    </source>
</reference>
<dbReference type="STRING" id="65489.A0A0D3G5T5"/>
<dbReference type="InterPro" id="IPR011990">
    <property type="entry name" value="TPR-like_helical_dom_sf"/>
</dbReference>
<feature type="repeat" description="PPR" evidence="3">
    <location>
        <begin position="217"/>
        <end position="251"/>
    </location>
</feature>
<dbReference type="GO" id="GO:0009451">
    <property type="term" value="P:RNA modification"/>
    <property type="evidence" value="ECO:0007669"/>
    <property type="project" value="InterPro"/>
</dbReference>
<reference evidence="4" key="2">
    <citation type="submission" date="2015-03" db="UniProtKB">
        <authorList>
            <consortium name="EnsemblPlants"/>
        </authorList>
    </citation>
    <scope>IDENTIFICATION</scope>
</reference>
<dbReference type="NCBIfam" id="TIGR00756">
    <property type="entry name" value="PPR"/>
    <property type="match status" value="4"/>
</dbReference>
<evidence type="ECO:0000313" key="4">
    <source>
        <dbReference type="EnsemblPlants" id="OBART05G10970.1"/>
    </source>
</evidence>
<dbReference type="PANTHER" id="PTHR47926">
    <property type="entry name" value="PENTATRICOPEPTIDE REPEAT-CONTAINING PROTEIN"/>
    <property type="match status" value="1"/>
</dbReference>
<accession>A0A0D3G5T5</accession>
<feature type="repeat" description="PPR" evidence="3">
    <location>
        <begin position="319"/>
        <end position="353"/>
    </location>
</feature>
<evidence type="ECO:0000256" key="1">
    <source>
        <dbReference type="ARBA" id="ARBA00022737"/>
    </source>
</evidence>